<dbReference type="Pfam" id="PF02602">
    <property type="entry name" value="HEM4"/>
    <property type="match status" value="1"/>
</dbReference>
<dbReference type="AlphaFoldDB" id="A0A2T6AR93"/>
<dbReference type="GO" id="GO:0004852">
    <property type="term" value="F:uroporphyrinogen-III synthase activity"/>
    <property type="evidence" value="ECO:0007669"/>
    <property type="project" value="InterPro"/>
</dbReference>
<proteinExistence type="predicted"/>
<accession>A0A2T6AR93</accession>
<dbReference type="Proteomes" id="UP000244069">
    <property type="component" value="Unassembled WGS sequence"/>
</dbReference>
<evidence type="ECO:0000313" key="2">
    <source>
        <dbReference type="EMBL" id="PTX46266.1"/>
    </source>
</evidence>
<dbReference type="SUPFAM" id="SSF69618">
    <property type="entry name" value="HemD-like"/>
    <property type="match status" value="1"/>
</dbReference>
<dbReference type="EMBL" id="QBKN01000017">
    <property type="protein sequence ID" value="PTX46266.1"/>
    <property type="molecule type" value="Genomic_DNA"/>
</dbReference>
<feature type="domain" description="Tetrapyrrole biosynthesis uroporphyrinogen III synthase" evidence="1">
    <location>
        <begin position="22"/>
        <end position="225"/>
    </location>
</feature>
<dbReference type="Gene3D" id="3.40.50.10090">
    <property type="match status" value="2"/>
</dbReference>
<reference evidence="2 3" key="1">
    <citation type="submission" date="2018-04" db="EMBL/GenBank/DDBJ databases">
        <title>Genomic Encyclopedia of Archaeal and Bacterial Type Strains, Phase II (KMG-II): from individual species to whole genera.</title>
        <authorList>
            <person name="Goeker M."/>
        </authorList>
    </citation>
    <scope>NUCLEOTIDE SEQUENCE [LARGE SCALE GENOMIC DNA]</scope>
    <source>
        <strain evidence="2 3">DSM 29329</strain>
    </source>
</reference>
<dbReference type="OrthoDB" id="7204250at2"/>
<dbReference type="RefSeq" id="WP_107977369.1">
    <property type="nucleotide sequence ID" value="NZ_BMEZ01000018.1"/>
</dbReference>
<sequence>MPAMRPVLLMTRPEAASRAFVEALQAAGAADFDPVISPLIEIVPEGPLPDLSDVSAVILTSASAVGAFTALGGRARGPAYCVGPSTARAAKAAGFDVRATCRDAENLVARVSGTHHGGPILHMRGEHARGAVVERLAHAGLETAEAVIYRQPERPLSPQGCAALAGDRVVVAPVFSPRTGDILARNGAGAPLLVAALSEAVAKSLAPLHSRAVAVAARPDQPAMLTCTLDLLVRAGHLETGQDGL</sequence>
<evidence type="ECO:0000313" key="3">
    <source>
        <dbReference type="Proteomes" id="UP000244069"/>
    </source>
</evidence>
<dbReference type="GO" id="GO:0033014">
    <property type="term" value="P:tetrapyrrole biosynthetic process"/>
    <property type="evidence" value="ECO:0007669"/>
    <property type="project" value="InterPro"/>
</dbReference>
<organism evidence="2 3">
    <name type="scientific">Allosediminivita pacifica</name>
    <dbReference type="NCBI Taxonomy" id="1267769"/>
    <lineage>
        <taxon>Bacteria</taxon>
        <taxon>Pseudomonadati</taxon>
        <taxon>Pseudomonadota</taxon>
        <taxon>Alphaproteobacteria</taxon>
        <taxon>Rhodobacterales</taxon>
        <taxon>Paracoccaceae</taxon>
        <taxon>Allosediminivita</taxon>
    </lineage>
</organism>
<evidence type="ECO:0000259" key="1">
    <source>
        <dbReference type="Pfam" id="PF02602"/>
    </source>
</evidence>
<gene>
    <name evidence="2" type="ORF">C8N44_11750</name>
</gene>
<dbReference type="CDD" id="cd06578">
    <property type="entry name" value="HemD"/>
    <property type="match status" value="1"/>
</dbReference>
<keyword evidence="3" id="KW-1185">Reference proteome</keyword>
<dbReference type="InterPro" id="IPR036108">
    <property type="entry name" value="4pyrrol_syn_uPrphyn_synt_sf"/>
</dbReference>
<dbReference type="InterPro" id="IPR003754">
    <property type="entry name" value="4pyrrol_synth_uPrphyn_synth"/>
</dbReference>
<name>A0A2T6AR93_9RHOB</name>
<comment type="caution">
    <text evidence="2">The sequence shown here is derived from an EMBL/GenBank/DDBJ whole genome shotgun (WGS) entry which is preliminary data.</text>
</comment>
<protein>
    <submittedName>
        <fullName evidence="2">Uroporphyrinogen-III synthase</fullName>
    </submittedName>
</protein>